<dbReference type="AlphaFoldDB" id="Q5CRT7"/>
<keyword evidence="2" id="KW-1185">Reference proteome</keyword>
<protein>
    <submittedName>
        <fullName evidence="1">Uncharacterized protein</fullName>
    </submittedName>
</protein>
<proteinExistence type="predicted"/>
<dbReference type="KEGG" id="cpv:cgd5_1520"/>
<sequence>MKLNLEISGNIHTIEQGLKQSSLNSTLNSINNTASEELTKGMLGYVSKHTLTNFKNPKDLEKNVLEHRNSSDLEINSYNTTNNNSTSEIKMSLTNENEIKKKIIEIPLLQA</sequence>
<evidence type="ECO:0000313" key="2">
    <source>
        <dbReference type="Proteomes" id="UP000006726"/>
    </source>
</evidence>
<accession>Q5CRT7</accession>
<dbReference type="GeneID" id="3373023"/>
<gene>
    <name evidence="1" type="ORF">cgd5_1520</name>
</gene>
<reference evidence="1 2" key="1">
    <citation type="journal article" date="2004" name="Science">
        <title>Complete genome sequence of the apicomplexan, Cryptosporidium parvum.</title>
        <authorList>
            <person name="Abrahamsen M.S."/>
            <person name="Templeton T.J."/>
            <person name="Enomoto S."/>
            <person name="Abrahante J.E."/>
            <person name="Zhu G."/>
            <person name="Lancto C.A."/>
            <person name="Deng M."/>
            <person name="Liu C."/>
            <person name="Widmer G."/>
            <person name="Tzipori S."/>
            <person name="Buck G.A."/>
            <person name="Xu P."/>
            <person name="Bankier A.T."/>
            <person name="Dear P.H."/>
            <person name="Konfortov B.A."/>
            <person name="Spriggs H.F."/>
            <person name="Iyer L."/>
            <person name="Anantharaman V."/>
            <person name="Aravind L."/>
            <person name="Kapur V."/>
        </authorList>
    </citation>
    <scope>NUCLEOTIDE SEQUENCE [LARGE SCALE GENOMIC DNA]</scope>
    <source>
        <strain evidence="2">Iowa II</strain>
    </source>
</reference>
<comment type="caution">
    <text evidence="1">The sequence shown here is derived from an EMBL/GenBank/DDBJ whole genome shotgun (WGS) entry which is preliminary data.</text>
</comment>
<dbReference type="OrthoDB" id="10476023at2759"/>
<dbReference type="EMBL" id="AAEE01000007">
    <property type="protein sequence ID" value="EAK88097.1"/>
    <property type="molecule type" value="Genomic_DNA"/>
</dbReference>
<dbReference type="RefSeq" id="XP_626099.1">
    <property type="nucleotide sequence ID" value="XM_626099.1"/>
</dbReference>
<evidence type="ECO:0000313" key="1">
    <source>
        <dbReference type="EMBL" id="EAK88097.1"/>
    </source>
</evidence>
<dbReference type="InParanoid" id="Q5CRT7"/>
<name>Q5CRT7_CRYPI</name>
<dbReference type="Proteomes" id="UP000006726">
    <property type="component" value="Chromosome 5"/>
</dbReference>
<organism evidence="1 2">
    <name type="scientific">Cryptosporidium parvum (strain Iowa II)</name>
    <dbReference type="NCBI Taxonomy" id="353152"/>
    <lineage>
        <taxon>Eukaryota</taxon>
        <taxon>Sar</taxon>
        <taxon>Alveolata</taxon>
        <taxon>Apicomplexa</taxon>
        <taxon>Conoidasida</taxon>
        <taxon>Coccidia</taxon>
        <taxon>Eucoccidiorida</taxon>
        <taxon>Eimeriorina</taxon>
        <taxon>Cryptosporidiidae</taxon>
        <taxon>Cryptosporidium</taxon>
    </lineage>
</organism>